<proteinExistence type="predicted"/>
<dbReference type="NCBIfam" id="NF037995">
    <property type="entry name" value="TRAP_S1"/>
    <property type="match status" value="1"/>
</dbReference>
<dbReference type="CDD" id="cd13671">
    <property type="entry name" value="PBP2_TRAP_SBP_like_3"/>
    <property type="match status" value="1"/>
</dbReference>
<keyword evidence="1 2" id="KW-0732">Signal</keyword>
<dbReference type="EMBL" id="JAVDXW010000001">
    <property type="protein sequence ID" value="MDR7304340.1"/>
    <property type="molecule type" value="Genomic_DNA"/>
</dbReference>
<dbReference type="PANTHER" id="PTHR33376:SF2">
    <property type="entry name" value="DICARBOXYLATE-BINDING PERIPLASMIC PROTEIN"/>
    <property type="match status" value="1"/>
</dbReference>
<protein>
    <submittedName>
        <fullName evidence="3">Tripartite ATP-independent transporter DctP family solute receptor</fullName>
    </submittedName>
</protein>
<keyword evidence="4" id="KW-1185">Reference proteome</keyword>
<dbReference type="AlphaFoldDB" id="A0AAE3ZIM8"/>
<keyword evidence="3" id="KW-0675">Receptor</keyword>
<gene>
    <name evidence="3" type="ORF">JOF55_004521</name>
</gene>
<dbReference type="GO" id="GO:0055085">
    <property type="term" value="P:transmembrane transport"/>
    <property type="evidence" value="ECO:0007669"/>
    <property type="project" value="InterPro"/>
</dbReference>
<dbReference type="Gene3D" id="3.40.190.170">
    <property type="entry name" value="Bacterial extracellular solute-binding protein, family 7"/>
    <property type="match status" value="1"/>
</dbReference>
<feature type="chain" id="PRO_5042131464" evidence="2">
    <location>
        <begin position="30"/>
        <end position="333"/>
    </location>
</feature>
<dbReference type="Pfam" id="PF03480">
    <property type="entry name" value="DctP"/>
    <property type="match status" value="1"/>
</dbReference>
<feature type="signal peptide" evidence="2">
    <location>
        <begin position="1"/>
        <end position="29"/>
    </location>
</feature>
<evidence type="ECO:0000313" key="3">
    <source>
        <dbReference type="EMBL" id="MDR7304340.1"/>
    </source>
</evidence>
<evidence type="ECO:0000256" key="1">
    <source>
        <dbReference type="ARBA" id="ARBA00022729"/>
    </source>
</evidence>
<evidence type="ECO:0000313" key="4">
    <source>
        <dbReference type="Proteomes" id="UP001180845"/>
    </source>
</evidence>
<dbReference type="RefSeq" id="WP_310277945.1">
    <property type="nucleotide sequence ID" value="NZ_JAVDXW010000001.1"/>
</dbReference>
<dbReference type="PIRSF" id="PIRSF006470">
    <property type="entry name" value="DctB"/>
    <property type="match status" value="1"/>
</dbReference>
<sequence length="333" mass="36170">MKRKKTLSLAATLSALALVLAGCSSGGGAGGTTLRLALNQTKEHPSFVALDNFGNRLSKATSGRWDIEVYPNETLGAQQEAIQLVSDGTVDMAIVSGTQLANLNKDFRVFNLPQVFDSIEHQMNVVNNPDIVGDLYSSLEDQNLTVLGGFTQGARSLYTSKGPITKPADLAGMKIRVQESDIHTKMIELMGGSATPMAYGEVYTALQSGVLDGAENNEVSYVSQKHHEVAKHYSYTNHLIGVDYLIMNTDRLAEMSAEDRAAFDREWQVAIQEHTELWKTATEEAIAEAKADGAQFHEVNTEAFSKALQPLIDESLTTDTARRLYEAAQSAAP</sequence>
<dbReference type="Proteomes" id="UP001180845">
    <property type="component" value="Unassembled WGS sequence"/>
</dbReference>
<dbReference type="PANTHER" id="PTHR33376">
    <property type="match status" value="1"/>
</dbReference>
<accession>A0AAE3ZIM8</accession>
<dbReference type="InterPro" id="IPR004682">
    <property type="entry name" value="TRAP_DctP"/>
</dbReference>
<name>A0AAE3ZIM8_9ACTN</name>
<organism evidence="3 4">
    <name type="scientific">Haloactinomyces albus</name>
    <dbReference type="NCBI Taxonomy" id="1352928"/>
    <lineage>
        <taxon>Bacteria</taxon>
        <taxon>Bacillati</taxon>
        <taxon>Actinomycetota</taxon>
        <taxon>Actinomycetes</taxon>
        <taxon>Actinopolysporales</taxon>
        <taxon>Actinopolysporaceae</taxon>
        <taxon>Haloactinomyces</taxon>
    </lineage>
</organism>
<comment type="caution">
    <text evidence="3">The sequence shown here is derived from an EMBL/GenBank/DDBJ whole genome shotgun (WGS) entry which is preliminary data.</text>
</comment>
<dbReference type="GO" id="GO:0030246">
    <property type="term" value="F:carbohydrate binding"/>
    <property type="evidence" value="ECO:0007669"/>
    <property type="project" value="TreeGrafter"/>
</dbReference>
<dbReference type="NCBIfam" id="TIGR00787">
    <property type="entry name" value="dctP"/>
    <property type="match status" value="1"/>
</dbReference>
<reference evidence="3" key="1">
    <citation type="submission" date="2023-07" db="EMBL/GenBank/DDBJ databases">
        <title>Sequencing the genomes of 1000 actinobacteria strains.</title>
        <authorList>
            <person name="Klenk H.-P."/>
        </authorList>
    </citation>
    <scope>NUCLEOTIDE SEQUENCE</scope>
    <source>
        <strain evidence="3">DSM 45977</strain>
    </source>
</reference>
<evidence type="ECO:0000256" key="2">
    <source>
        <dbReference type="SAM" id="SignalP"/>
    </source>
</evidence>
<dbReference type="InterPro" id="IPR038404">
    <property type="entry name" value="TRAP_DctP_sf"/>
</dbReference>
<dbReference type="InterPro" id="IPR018389">
    <property type="entry name" value="DctP_fam"/>
</dbReference>
<dbReference type="PROSITE" id="PS51257">
    <property type="entry name" value="PROKAR_LIPOPROTEIN"/>
    <property type="match status" value="1"/>
</dbReference>
<dbReference type="GO" id="GO:0030288">
    <property type="term" value="C:outer membrane-bounded periplasmic space"/>
    <property type="evidence" value="ECO:0007669"/>
    <property type="project" value="InterPro"/>
</dbReference>